<keyword evidence="11" id="KW-0812">Transmembrane</keyword>
<sequence length="299" mass="34140">MDNALKYLIQQRSNEWRYDGNLVIFLYAPIIIVLSGPTHWHIDYPVCGGHKQSPININTEQVILNKSLSSFVLTGYQNITNVNMSIQNNGHTVEIDLSGEPITLSGGGLPGTYKALQFHFHWGSKSNRGSEHLINQNHFPMEMHIVHYSTRYRSFSSAMNATDGLAIGSRNPYMDKIINHFAQISHKNDHVKIATFSLHSLLPDDLVTYYRYYGSLTTPPCFESIIWTMFTKPIEISENQMNRFRTALHSNAHNQADRSESDDFRPVQQLNGRVNLRRGSNSDKFGTNFINVYMAQQTK</sequence>
<keyword evidence="6 10" id="KW-0479">Metal-binding</keyword>
<evidence type="ECO:0000256" key="1">
    <source>
        <dbReference type="ARBA" id="ARBA00002904"/>
    </source>
</evidence>
<dbReference type="SMART" id="SM01057">
    <property type="entry name" value="Carb_anhydrase"/>
    <property type="match status" value="1"/>
</dbReference>
<comment type="cofactor">
    <cofactor evidence="10">
        <name>Zn(2+)</name>
        <dbReference type="ChEBI" id="CHEBI:29105"/>
    </cofactor>
</comment>
<name>A0ABQ9F7N4_TEGGR</name>
<keyword evidence="7 10" id="KW-0862">Zinc</keyword>
<dbReference type="EMBL" id="JARBDR010000440">
    <property type="protein sequence ID" value="KAJ8312206.1"/>
    <property type="molecule type" value="Genomic_DNA"/>
</dbReference>
<comment type="caution">
    <text evidence="13">The sequence shown here is derived from an EMBL/GenBank/DDBJ whole genome shotgun (WGS) entry which is preliminary data.</text>
</comment>
<evidence type="ECO:0000256" key="3">
    <source>
        <dbReference type="ARBA" id="ARBA00010718"/>
    </source>
</evidence>
<dbReference type="InterPro" id="IPR036398">
    <property type="entry name" value="CA_dom_sf"/>
</dbReference>
<keyword evidence="11" id="KW-0472">Membrane</keyword>
<evidence type="ECO:0000256" key="6">
    <source>
        <dbReference type="ARBA" id="ARBA00022723"/>
    </source>
</evidence>
<proteinExistence type="inferred from homology"/>
<accession>A0ABQ9F7N4</accession>
<dbReference type="Pfam" id="PF00194">
    <property type="entry name" value="Carb_anhydrase"/>
    <property type="match status" value="1"/>
</dbReference>
<dbReference type="Gene3D" id="3.10.200.10">
    <property type="entry name" value="Alpha carbonic anhydrase"/>
    <property type="match status" value="1"/>
</dbReference>
<evidence type="ECO:0000313" key="13">
    <source>
        <dbReference type="EMBL" id="KAJ8312206.1"/>
    </source>
</evidence>
<comment type="catalytic activity">
    <reaction evidence="9 10">
        <text>hydrogencarbonate + H(+) = CO2 + H2O</text>
        <dbReference type="Rhea" id="RHEA:10748"/>
        <dbReference type="ChEBI" id="CHEBI:15377"/>
        <dbReference type="ChEBI" id="CHEBI:15378"/>
        <dbReference type="ChEBI" id="CHEBI:16526"/>
        <dbReference type="ChEBI" id="CHEBI:17544"/>
        <dbReference type="EC" id="4.2.1.1"/>
    </reaction>
</comment>
<evidence type="ECO:0000256" key="8">
    <source>
        <dbReference type="ARBA" id="ARBA00023239"/>
    </source>
</evidence>
<dbReference type="InterPro" id="IPR018338">
    <property type="entry name" value="Carbonic_anhydrase_a-class_CS"/>
</dbReference>
<feature type="domain" description="Alpha-carbonic anhydrase" evidence="12">
    <location>
        <begin position="14"/>
        <end position="279"/>
    </location>
</feature>
<evidence type="ECO:0000313" key="14">
    <source>
        <dbReference type="Proteomes" id="UP001217089"/>
    </source>
</evidence>
<keyword evidence="11" id="KW-1133">Transmembrane helix</keyword>
<dbReference type="InterPro" id="IPR001148">
    <property type="entry name" value="CA_dom"/>
</dbReference>
<evidence type="ECO:0000256" key="10">
    <source>
        <dbReference type="RuleBase" id="RU367011"/>
    </source>
</evidence>
<gene>
    <name evidence="13" type="ORF">KUTeg_009579</name>
</gene>
<evidence type="ECO:0000256" key="5">
    <source>
        <dbReference type="ARBA" id="ARBA00022525"/>
    </source>
</evidence>
<keyword evidence="5" id="KW-0964">Secreted</keyword>
<comment type="function">
    <text evidence="1 10">Reversible hydration of carbon dioxide.</text>
</comment>
<reference evidence="13 14" key="1">
    <citation type="submission" date="2022-12" db="EMBL/GenBank/DDBJ databases">
        <title>Chromosome-level genome of Tegillarca granosa.</title>
        <authorList>
            <person name="Kim J."/>
        </authorList>
    </citation>
    <scope>NUCLEOTIDE SEQUENCE [LARGE SCALE GENOMIC DNA]</scope>
    <source>
        <strain evidence="13">Teg-2019</strain>
        <tissue evidence="13">Adductor muscle</tissue>
    </source>
</reference>
<dbReference type="SUPFAM" id="SSF51069">
    <property type="entry name" value="Carbonic anhydrase"/>
    <property type="match status" value="1"/>
</dbReference>
<keyword evidence="14" id="KW-1185">Reference proteome</keyword>
<comment type="similarity">
    <text evidence="3 10">Belongs to the alpha-carbonic anhydrase family.</text>
</comment>
<dbReference type="PROSITE" id="PS51144">
    <property type="entry name" value="ALPHA_CA_2"/>
    <property type="match status" value="1"/>
</dbReference>
<dbReference type="PROSITE" id="PS00162">
    <property type="entry name" value="ALPHA_CA_1"/>
    <property type="match status" value="1"/>
</dbReference>
<feature type="transmembrane region" description="Helical" evidence="11">
    <location>
        <begin position="21"/>
        <end position="42"/>
    </location>
</feature>
<evidence type="ECO:0000256" key="2">
    <source>
        <dbReference type="ARBA" id="ARBA00004613"/>
    </source>
</evidence>
<evidence type="ECO:0000256" key="4">
    <source>
        <dbReference type="ARBA" id="ARBA00012925"/>
    </source>
</evidence>
<keyword evidence="8 10" id="KW-0456">Lyase</keyword>
<dbReference type="PANTHER" id="PTHR18952">
    <property type="entry name" value="CARBONIC ANHYDRASE"/>
    <property type="match status" value="1"/>
</dbReference>
<evidence type="ECO:0000256" key="11">
    <source>
        <dbReference type="SAM" id="Phobius"/>
    </source>
</evidence>
<evidence type="ECO:0000259" key="12">
    <source>
        <dbReference type="PROSITE" id="PS51144"/>
    </source>
</evidence>
<dbReference type="InterPro" id="IPR023561">
    <property type="entry name" value="Carbonic_anhydrase_a-class"/>
</dbReference>
<comment type="subcellular location">
    <subcellularLocation>
        <location evidence="2">Secreted</location>
    </subcellularLocation>
</comment>
<dbReference type="PANTHER" id="PTHR18952:SF265">
    <property type="entry name" value="CARBONIC ANHYDRASE"/>
    <property type="match status" value="1"/>
</dbReference>
<organism evidence="13 14">
    <name type="scientific">Tegillarca granosa</name>
    <name type="common">Malaysian cockle</name>
    <name type="synonym">Anadara granosa</name>
    <dbReference type="NCBI Taxonomy" id="220873"/>
    <lineage>
        <taxon>Eukaryota</taxon>
        <taxon>Metazoa</taxon>
        <taxon>Spiralia</taxon>
        <taxon>Lophotrochozoa</taxon>
        <taxon>Mollusca</taxon>
        <taxon>Bivalvia</taxon>
        <taxon>Autobranchia</taxon>
        <taxon>Pteriomorphia</taxon>
        <taxon>Arcoida</taxon>
        <taxon>Arcoidea</taxon>
        <taxon>Arcidae</taxon>
        <taxon>Tegillarca</taxon>
    </lineage>
</organism>
<evidence type="ECO:0000256" key="7">
    <source>
        <dbReference type="ARBA" id="ARBA00022833"/>
    </source>
</evidence>
<evidence type="ECO:0000256" key="9">
    <source>
        <dbReference type="ARBA" id="ARBA00048348"/>
    </source>
</evidence>
<protein>
    <recommendedName>
        <fullName evidence="4 10">Carbonic anhydrase</fullName>
        <ecNumber evidence="4 10">4.2.1.1</ecNumber>
    </recommendedName>
</protein>
<dbReference type="Proteomes" id="UP001217089">
    <property type="component" value="Unassembled WGS sequence"/>
</dbReference>
<dbReference type="EC" id="4.2.1.1" evidence="4 10"/>